<dbReference type="Pfam" id="PF23622">
    <property type="entry name" value="LRR_At1g61320_AtMIF1"/>
    <property type="match status" value="1"/>
</dbReference>
<proteinExistence type="predicted"/>
<protein>
    <submittedName>
        <fullName evidence="3">Putative F-box/LRR-repeat protein at3g28410</fullName>
    </submittedName>
</protein>
<dbReference type="CDD" id="cd22160">
    <property type="entry name" value="F-box_AtFBL13-like"/>
    <property type="match status" value="1"/>
</dbReference>
<dbReference type="Gene3D" id="3.80.10.10">
    <property type="entry name" value="Ribonuclease Inhibitor"/>
    <property type="match status" value="1"/>
</dbReference>
<dbReference type="InterPro" id="IPR032675">
    <property type="entry name" value="LRR_dom_sf"/>
</dbReference>
<organism evidence="3 4">
    <name type="scientific">Phtheirospermum japonicum</name>
    <dbReference type="NCBI Taxonomy" id="374723"/>
    <lineage>
        <taxon>Eukaryota</taxon>
        <taxon>Viridiplantae</taxon>
        <taxon>Streptophyta</taxon>
        <taxon>Embryophyta</taxon>
        <taxon>Tracheophyta</taxon>
        <taxon>Spermatophyta</taxon>
        <taxon>Magnoliopsida</taxon>
        <taxon>eudicotyledons</taxon>
        <taxon>Gunneridae</taxon>
        <taxon>Pentapetalae</taxon>
        <taxon>asterids</taxon>
        <taxon>lamiids</taxon>
        <taxon>Lamiales</taxon>
        <taxon>Orobanchaceae</taxon>
        <taxon>Orobanchaceae incertae sedis</taxon>
        <taxon>Phtheirospermum</taxon>
    </lineage>
</organism>
<reference evidence="3" key="1">
    <citation type="submission" date="2020-07" db="EMBL/GenBank/DDBJ databases">
        <title>Ethylene signaling mediates host invasion by parasitic plants.</title>
        <authorList>
            <person name="Yoshida S."/>
        </authorList>
    </citation>
    <scope>NUCLEOTIDE SEQUENCE</scope>
    <source>
        <strain evidence="3">Okayama</strain>
    </source>
</reference>
<dbReference type="Pfam" id="PF00646">
    <property type="entry name" value="F-box"/>
    <property type="match status" value="1"/>
</dbReference>
<dbReference type="Gene3D" id="1.20.1280.50">
    <property type="match status" value="1"/>
</dbReference>
<name>A0A830BJK3_9LAMI</name>
<evidence type="ECO:0000313" key="3">
    <source>
        <dbReference type="EMBL" id="GFP84213.1"/>
    </source>
</evidence>
<evidence type="ECO:0000313" key="4">
    <source>
        <dbReference type="Proteomes" id="UP000653305"/>
    </source>
</evidence>
<feature type="domain" description="F-box" evidence="1">
    <location>
        <begin position="378"/>
        <end position="415"/>
    </location>
</feature>
<dbReference type="SUPFAM" id="SSF52058">
    <property type="entry name" value="L domain-like"/>
    <property type="match status" value="1"/>
</dbReference>
<comment type="caution">
    <text evidence="3">The sequence shown here is derived from an EMBL/GenBank/DDBJ whole genome shotgun (WGS) entry which is preliminary data.</text>
</comment>
<dbReference type="PANTHER" id="PTHR31900:SF32">
    <property type="entry name" value="F-BOX_RNI_FBD-LIKE DOMAIN PROTEIN"/>
    <property type="match status" value="1"/>
</dbReference>
<dbReference type="InterPro" id="IPR050232">
    <property type="entry name" value="FBL13/AtMIF1-like"/>
</dbReference>
<keyword evidence="4" id="KW-1185">Reference proteome</keyword>
<dbReference type="InterPro" id="IPR055357">
    <property type="entry name" value="LRR_At1g61320_AtMIF1"/>
</dbReference>
<dbReference type="OrthoDB" id="1304294at2759"/>
<gene>
    <name evidence="3" type="ORF">PHJA_000565000</name>
</gene>
<dbReference type="InterPro" id="IPR036047">
    <property type="entry name" value="F-box-like_dom_sf"/>
</dbReference>
<dbReference type="SUPFAM" id="SSF81383">
    <property type="entry name" value="F-box domain"/>
    <property type="match status" value="1"/>
</dbReference>
<dbReference type="InterPro" id="IPR053781">
    <property type="entry name" value="F-box_AtFBL13-like"/>
</dbReference>
<evidence type="ECO:0000259" key="2">
    <source>
        <dbReference type="Pfam" id="PF23622"/>
    </source>
</evidence>
<accession>A0A830BJK3</accession>
<evidence type="ECO:0000259" key="1">
    <source>
        <dbReference type="Pfam" id="PF00646"/>
    </source>
</evidence>
<sequence>MIPLFFLSIVKEIEKIREFVEKVNRTLLIRSGGVRLEKFEVRFWSFASDVDSWLDFVLKNKVKEVGLRLYTKENEEEEEELYVLPETVYSNSSLTRFLHVIENILSGCPVLHTLILNECWGFSCLEVKSRNLYKLKVHDRRDRESGPLPEIAALYVHTLDISFDPEGRKLVLGNIKSLVRVQINFVEYWPESEVFTIITKELFEITLHVKELELKHQYFKALSDLVFNGWQLPDTWDETVTGDLDCDLLHLKTVKMSEFADPYLGGEPMLTVARTLLKRATVLEEMAITLRLEEISDYIPIAQTLLTYPRSSGQAVNDLAVVMAPTIVIHKPCNFVIYGPIYVIDPNNCRQHNAMSGRNGEEMVAENKRMKGMSIDRLSALPDGILIHILSFLGVEKAAVTSILSKRWKFIWAELPDLRFNDDDDNKDVEKTREFVARINRTLLIRTGIHLETFAVRFWYDESFASDVDSWVGFVLKHKVKEVDLRLMDKQESEGELYVPPETMYSNPYLTRFSVSGCFMDTLTKIEWQSLTWLDINNSELTQHVIENILSGCPVLHTLELEECWGFSCLEVKSQNLYKLVVRDREDGENGPLLEIAAPYVHTLDISFCPVGRKLVLRNLKSIVRARIDFTGFWGPISEEVISLTKELYEIILHVKELELVRQYFKVLSELVVNGWQLPVSRRKCLTVYSNCEDEYNISCIFALLKYSPHLESLAIEGYDPEGETWDETATGDLDCDLLHLKTVKMSEFADPAFDGEPMLTVARTLLKRATVLEEMAITLRLEEISDYILIAQTLLAYPRSSGQAVIRLR</sequence>
<dbReference type="PANTHER" id="PTHR31900">
    <property type="entry name" value="F-BOX/RNI SUPERFAMILY PROTEIN-RELATED"/>
    <property type="match status" value="1"/>
</dbReference>
<dbReference type="InterPro" id="IPR001810">
    <property type="entry name" value="F-box_dom"/>
</dbReference>
<dbReference type="AlphaFoldDB" id="A0A830BJK3"/>
<dbReference type="Proteomes" id="UP000653305">
    <property type="component" value="Unassembled WGS sequence"/>
</dbReference>
<dbReference type="EMBL" id="BMAC01000080">
    <property type="protein sequence ID" value="GFP84213.1"/>
    <property type="molecule type" value="Genomic_DNA"/>
</dbReference>
<feature type="domain" description="At1g61320/AtMIF1 LRR" evidence="2">
    <location>
        <begin position="448"/>
        <end position="720"/>
    </location>
</feature>